<organism evidence="1 2">
    <name type="scientific">Paenibacillus hunanensis</name>
    <dbReference type="NCBI Taxonomy" id="539262"/>
    <lineage>
        <taxon>Bacteria</taxon>
        <taxon>Bacillati</taxon>
        <taxon>Bacillota</taxon>
        <taxon>Bacilli</taxon>
        <taxon>Bacillales</taxon>
        <taxon>Paenibacillaceae</taxon>
        <taxon>Paenibacillus</taxon>
    </lineage>
</organism>
<comment type="caution">
    <text evidence="1">The sequence shown here is derived from an EMBL/GenBank/DDBJ whole genome shotgun (WGS) entry which is preliminary data.</text>
</comment>
<dbReference type="EMBL" id="JAVDQH010000056">
    <property type="protein sequence ID" value="MDR6246842.1"/>
    <property type="molecule type" value="Genomic_DNA"/>
</dbReference>
<name>A0ABU1J5Q7_9BACL</name>
<evidence type="ECO:0000313" key="2">
    <source>
        <dbReference type="Proteomes" id="UP001185028"/>
    </source>
</evidence>
<accession>A0ABU1J5Q7</accession>
<reference evidence="1 2" key="1">
    <citation type="submission" date="2023-07" db="EMBL/GenBank/DDBJ databases">
        <title>Genomic Encyclopedia of Type Strains, Phase IV (KMG-IV): sequencing the most valuable type-strain genomes for metagenomic binning, comparative biology and taxonomic classification.</title>
        <authorList>
            <person name="Goeker M."/>
        </authorList>
    </citation>
    <scope>NUCLEOTIDE SEQUENCE [LARGE SCALE GENOMIC DNA]</scope>
    <source>
        <strain evidence="1 2">DSM 22170</strain>
    </source>
</reference>
<protein>
    <recommendedName>
        <fullName evidence="3">Transposase</fullName>
    </recommendedName>
</protein>
<dbReference type="Proteomes" id="UP001185028">
    <property type="component" value="Unassembled WGS sequence"/>
</dbReference>
<gene>
    <name evidence="1" type="ORF">JOC58_004816</name>
</gene>
<evidence type="ECO:0000313" key="1">
    <source>
        <dbReference type="EMBL" id="MDR6246842.1"/>
    </source>
</evidence>
<evidence type="ECO:0008006" key="3">
    <source>
        <dbReference type="Google" id="ProtNLM"/>
    </source>
</evidence>
<sequence>MEDFHDGLCQIIFFRRFLGFIVERTFSDFEDVTHC</sequence>
<keyword evidence="2" id="KW-1185">Reference proteome</keyword>
<proteinExistence type="predicted"/>